<dbReference type="GO" id="GO:0005783">
    <property type="term" value="C:endoplasmic reticulum"/>
    <property type="evidence" value="ECO:0007669"/>
    <property type="project" value="TreeGrafter"/>
</dbReference>
<reference evidence="3" key="1">
    <citation type="submission" date="2021-06" db="EMBL/GenBank/DDBJ databases">
        <authorList>
            <person name="Kallberg Y."/>
            <person name="Tangrot J."/>
            <person name="Rosling A."/>
        </authorList>
    </citation>
    <scope>NUCLEOTIDE SEQUENCE</scope>
    <source>
        <strain evidence="3">AZ414A</strain>
    </source>
</reference>
<keyword evidence="1" id="KW-1133">Transmembrane helix</keyword>
<feature type="transmembrane region" description="Helical" evidence="1">
    <location>
        <begin position="520"/>
        <end position="537"/>
    </location>
</feature>
<organism evidence="3 4">
    <name type="scientific">Diversispora eburnea</name>
    <dbReference type="NCBI Taxonomy" id="1213867"/>
    <lineage>
        <taxon>Eukaryota</taxon>
        <taxon>Fungi</taxon>
        <taxon>Fungi incertae sedis</taxon>
        <taxon>Mucoromycota</taxon>
        <taxon>Glomeromycotina</taxon>
        <taxon>Glomeromycetes</taxon>
        <taxon>Diversisporales</taxon>
        <taxon>Diversisporaceae</taxon>
        <taxon>Diversispora</taxon>
    </lineage>
</organism>
<evidence type="ECO:0000256" key="1">
    <source>
        <dbReference type="SAM" id="Phobius"/>
    </source>
</evidence>
<evidence type="ECO:0000313" key="4">
    <source>
        <dbReference type="Proteomes" id="UP000789706"/>
    </source>
</evidence>
<dbReference type="EMBL" id="CAJVPK010000016">
    <property type="protein sequence ID" value="CAG8433542.1"/>
    <property type="molecule type" value="Genomic_DNA"/>
</dbReference>
<sequence>MVHESLRLYAANDSYTLVPYYLDPTIPAQTLVINRENGFFELGGASPEPTLPPYHSEPLTIYGVFGVIKLLSERIGRLGRHDIFQADQFRILPFAKNILHLSKQQAKSLLTSGTYYFSYTYDLTHTLQRQAQLGDSSKPLWQRADDRFFWNRYVQSKLIDITINNPDQDLSDFILPVVFGFTSISLTKINNRDITFCLISRRSRYRVEGNVSNFNETEQIILLDPPKDSHHINTSFEGKIKLSYVQTRGSIPVYWSQINDIKYTPKIQLMDYPNLNATVRRHFDEQIKSYGKQILVNLINKKGFEYPVGAAYEKIVKQLNDPRIVYFHFDFHHECRKMRWDRIQILLDLIEEELIQQGFQESVVRTNCMDCLDRTNVVQSTLAKWMLTQQLREVGVLSNKEKIDEITSFMDLFRNVWADNADAVSLPYAGTGAQKTDFTRTKQGAISDIHNSITRYVLNNFKDGLRQVCVYEVKPNISPFIETKLHHIKFVPQILLGCIALLIFLNLIPKYDDYAHLIRFIMIINVFAIIFLVRFIFENGSEFVNWPRLVPRDYRYYRGPGAASHKVPRYTDSEYGEKIELQKIE</sequence>
<proteinExistence type="predicted"/>
<feature type="transmembrane region" description="Helical" evidence="1">
    <location>
        <begin position="490"/>
        <end position="508"/>
    </location>
</feature>
<name>A0A9N8UVU8_9GLOM</name>
<dbReference type="GO" id="GO:0046856">
    <property type="term" value="P:phosphatidylinositol dephosphorylation"/>
    <property type="evidence" value="ECO:0007669"/>
    <property type="project" value="TreeGrafter"/>
</dbReference>
<dbReference type="GO" id="GO:0043812">
    <property type="term" value="F:phosphatidylinositol-4-phosphate phosphatase activity"/>
    <property type="evidence" value="ECO:0007669"/>
    <property type="project" value="TreeGrafter"/>
</dbReference>
<protein>
    <submittedName>
        <fullName evidence="3">6294_t:CDS:1</fullName>
    </submittedName>
</protein>
<dbReference type="Proteomes" id="UP000789706">
    <property type="component" value="Unassembled WGS sequence"/>
</dbReference>
<dbReference type="AlphaFoldDB" id="A0A9N8UVU8"/>
<keyword evidence="1" id="KW-0812">Transmembrane</keyword>
<comment type="caution">
    <text evidence="3">The sequence shown here is derived from an EMBL/GenBank/DDBJ whole genome shotgun (WGS) entry which is preliminary data.</text>
</comment>
<dbReference type="PROSITE" id="PS50275">
    <property type="entry name" value="SAC"/>
    <property type="match status" value="1"/>
</dbReference>
<dbReference type="PANTHER" id="PTHR45662">
    <property type="entry name" value="PHOSPHATIDYLINOSITIDE PHOSPHATASE SAC1"/>
    <property type="match status" value="1"/>
</dbReference>
<keyword evidence="1" id="KW-0472">Membrane</keyword>
<evidence type="ECO:0000313" key="3">
    <source>
        <dbReference type="EMBL" id="CAG8433542.1"/>
    </source>
</evidence>
<dbReference type="Pfam" id="PF02383">
    <property type="entry name" value="Syja_N"/>
    <property type="match status" value="1"/>
</dbReference>
<dbReference type="InterPro" id="IPR002013">
    <property type="entry name" value="SAC_dom"/>
</dbReference>
<feature type="domain" description="SAC" evidence="2">
    <location>
        <begin position="106"/>
        <end position="430"/>
    </location>
</feature>
<gene>
    <name evidence="3" type="ORF">DEBURN_LOCUS486</name>
</gene>
<dbReference type="OrthoDB" id="405996at2759"/>
<keyword evidence="4" id="KW-1185">Reference proteome</keyword>
<accession>A0A9N8UVU8</accession>
<evidence type="ECO:0000259" key="2">
    <source>
        <dbReference type="PROSITE" id="PS50275"/>
    </source>
</evidence>
<dbReference type="PANTHER" id="PTHR45662:SF2">
    <property type="entry name" value="PHOSPHATIDYLINOSITOL-3-PHOSPHATASE SAC1"/>
    <property type="match status" value="1"/>
</dbReference>